<gene>
    <name evidence="2" type="ORF">CYNAS_LOCUS18225</name>
</gene>
<protein>
    <submittedName>
        <fullName evidence="2">Uncharacterized protein</fullName>
    </submittedName>
</protein>
<dbReference type="AlphaFoldDB" id="A0AA36H941"/>
<name>A0AA36H941_CYLNA</name>
<keyword evidence="3" id="KW-1185">Reference proteome</keyword>
<accession>A0AA36H941</accession>
<evidence type="ECO:0000256" key="1">
    <source>
        <dbReference type="SAM" id="MobiDB-lite"/>
    </source>
</evidence>
<evidence type="ECO:0000313" key="2">
    <source>
        <dbReference type="EMBL" id="CAJ0606242.1"/>
    </source>
</evidence>
<reference evidence="2" key="1">
    <citation type="submission" date="2023-07" db="EMBL/GenBank/DDBJ databases">
        <authorList>
            <consortium name="CYATHOMIX"/>
        </authorList>
    </citation>
    <scope>NUCLEOTIDE SEQUENCE</scope>
    <source>
        <strain evidence="2">N/A</strain>
    </source>
</reference>
<proteinExistence type="predicted"/>
<dbReference type="Proteomes" id="UP001176961">
    <property type="component" value="Unassembled WGS sequence"/>
</dbReference>
<organism evidence="2 3">
    <name type="scientific">Cylicocyclus nassatus</name>
    <name type="common">Nematode worm</name>
    <dbReference type="NCBI Taxonomy" id="53992"/>
    <lineage>
        <taxon>Eukaryota</taxon>
        <taxon>Metazoa</taxon>
        <taxon>Ecdysozoa</taxon>
        <taxon>Nematoda</taxon>
        <taxon>Chromadorea</taxon>
        <taxon>Rhabditida</taxon>
        <taxon>Rhabditina</taxon>
        <taxon>Rhabditomorpha</taxon>
        <taxon>Strongyloidea</taxon>
        <taxon>Strongylidae</taxon>
        <taxon>Cylicocyclus</taxon>
    </lineage>
</organism>
<comment type="caution">
    <text evidence="2">The sequence shown here is derived from an EMBL/GenBank/DDBJ whole genome shotgun (WGS) entry which is preliminary data.</text>
</comment>
<sequence length="81" mass="9186">MGARECCRHPPLGVDKFLKEDPGQEAATTPRTAKSAFREEQDQLNNIQYALKFPTIDPFLNLYIEKEEAEPYITKASDADI</sequence>
<dbReference type="EMBL" id="CATQJL010000316">
    <property type="protein sequence ID" value="CAJ0606242.1"/>
    <property type="molecule type" value="Genomic_DNA"/>
</dbReference>
<evidence type="ECO:0000313" key="3">
    <source>
        <dbReference type="Proteomes" id="UP001176961"/>
    </source>
</evidence>
<feature type="region of interest" description="Disordered" evidence="1">
    <location>
        <begin position="14"/>
        <end position="37"/>
    </location>
</feature>